<gene>
    <name evidence="7" type="primary">graD1</name>
    <name evidence="7" type="ordered locus">NP_4652A</name>
</gene>
<dbReference type="STRING" id="348780.NP_4652A"/>
<dbReference type="Pfam" id="PF00483">
    <property type="entry name" value="NTP_transferase"/>
    <property type="match status" value="1"/>
</dbReference>
<dbReference type="Proteomes" id="UP000002698">
    <property type="component" value="Chromosome"/>
</dbReference>
<evidence type="ECO:0000313" key="8">
    <source>
        <dbReference type="Proteomes" id="UP000002698"/>
    </source>
</evidence>
<dbReference type="OrthoDB" id="15372at2157"/>
<dbReference type="AlphaFoldDB" id="A0A1U7EYU8"/>
<dbReference type="Gene3D" id="3.90.550.10">
    <property type="entry name" value="Spore Coat Polysaccharide Biosynthesis Protein SpsA, Chain A"/>
    <property type="match status" value="1"/>
</dbReference>
<dbReference type="GO" id="GO:0003977">
    <property type="term" value="F:UDP-N-acetylglucosamine diphosphorylase activity"/>
    <property type="evidence" value="ECO:0007669"/>
    <property type="project" value="InterPro"/>
</dbReference>
<dbReference type="GO" id="GO:0006048">
    <property type="term" value="P:UDP-N-acetylglucosamine biosynthetic process"/>
    <property type="evidence" value="ECO:0007669"/>
    <property type="project" value="UniProtKB-UniPathway"/>
</dbReference>
<proteinExistence type="inferred from homology"/>
<dbReference type="InterPro" id="IPR005835">
    <property type="entry name" value="NTP_transferase_dom"/>
</dbReference>
<dbReference type="PANTHER" id="PTHR22572">
    <property type="entry name" value="SUGAR-1-PHOSPHATE GUANYL TRANSFERASE"/>
    <property type="match status" value="1"/>
</dbReference>
<protein>
    <recommendedName>
        <fullName evidence="4">Bifunctional protein GlmU</fullName>
    </recommendedName>
</protein>
<dbReference type="InterPro" id="IPR056729">
    <property type="entry name" value="GMPPB_C"/>
</dbReference>
<accession>A0A1U7EYU8</accession>
<evidence type="ECO:0000256" key="4">
    <source>
        <dbReference type="ARBA" id="ARBA00013414"/>
    </source>
</evidence>
<dbReference type="KEGG" id="nph:NP_4652A"/>
<dbReference type="HOGENOM" id="CLU_029499_0_1_2"/>
<evidence type="ECO:0000256" key="1">
    <source>
        <dbReference type="ARBA" id="ARBA00007274"/>
    </source>
</evidence>
<dbReference type="Gene3D" id="2.160.10.10">
    <property type="entry name" value="Hexapeptide repeat proteins"/>
    <property type="match status" value="1"/>
</dbReference>
<evidence type="ECO:0000259" key="6">
    <source>
        <dbReference type="Pfam" id="PF25087"/>
    </source>
</evidence>
<dbReference type="Pfam" id="PF25087">
    <property type="entry name" value="GMPPB_C"/>
    <property type="match status" value="1"/>
</dbReference>
<dbReference type="NCBIfam" id="TIGR03992">
    <property type="entry name" value="Arch_glmU"/>
    <property type="match status" value="1"/>
</dbReference>
<comment type="similarity">
    <text evidence="1">Belongs to the transferase hexapeptide repeat family.</text>
</comment>
<dbReference type="eggNOG" id="arCOG00666">
    <property type="taxonomic scope" value="Archaea"/>
</dbReference>
<dbReference type="GeneID" id="3702770"/>
<dbReference type="InterPro" id="IPR050486">
    <property type="entry name" value="Mannose-1P_guanyltransferase"/>
</dbReference>
<dbReference type="GO" id="GO:0019134">
    <property type="term" value="F:glucosamine-1-phosphate N-acetyltransferase activity"/>
    <property type="evidence" value="ECO:0007669"/>
    <property type="project" value="InterPro"/>
</dbReference>
<comment type="similarity">
    <text evidence="2">In the C-terminal section; belongs to the transferase hexapeptide repeat family.</text>
</comment>
<organism evidence="7 8">
    <name type="scientific">Natronomonas pharaonis (strain ATCC 35678 / DSM 2160 / CIP 103997 / JCM 8858 / NBRC 14720 / NCIMB 2260 / Gabara)</name>
    <name type="common">Halobacterium pharaonis</name>
    <dbReference type="NCBI Taxonomy" id="348780"/>
    <lineage>
        <taxon>Archaea</taxon>
        <taxon>Methanobacteriati</taxon>
        <taxon>Methanobacteriota</taxon>
        <taxon>Stenosarchaea group</taxon>
        <taxon>Halobacteria</taxon>
        <taxon>Halobacteriales</taxon>
        <taxon>Natronomonadaceae</taxon>
        <taxon>Natronomonas</taxon>
    </lineage>
</organism>
<feature type="domain" description="Mannose-1-phosphate guanyltransferase C-terminal" evidence="6">
    <location>
        <begin position="253"/>
        <end position="374"/>
    </location>
</feature>
<dbReference type="EnsemblBacteria" id="CAI50417">
    <property type="protein sequence ID" value="CAI50417"/>
    <property type="gene ID" value="NP_4652A"/>
</dbReference>
<dbReference type="EMBL" id="CR936257">
    <property type="protein sequence ID" value="CAI50417.1"/>
    <property type="molecule type" value="Genomic_DNA"/>
</dbReference>
<dbReference type="InterPro" id="IPR023915">
    <property type="entry name" value="Bifunctiontional_GlmU_arc-type"/>
</dbReference>
<sequence length="384" mass="40200">MKAAILAAGEGRRLRPLTNRRPKPMLPVGNRPILEHVVAATAAAGLDGIVLVVGYERDRIQTHFGDGDDWDIDIEYAVQKRQLGTGHAVQQVSDRIDGEFLVLNGDRIVNADLIERMAGDVAAPAVAVTRVDQPQRYGIVDTDGDRLRDIDEKPAEPAPSEVINAGVYRFSQSVFETIERTDPDESGERTLPDALAAMAADGDVRAVRYRGTWLDVTQLWDLLATNNDVLDRQGATTRGDIAPSAAIADRVDTASGVAVGPNSTLKRGTTLGANATIGANVVISNAIVMADATIADGAVIRDCIIGENATVGPNTTITGGPAKQVVIDGEVHAEVPLGGVIGDNATLGGNVSVLPGTVLGDGSTVADNATISGTIEPDTEVRRG</sequence>
<keyword evidence="8" id="KW-1185">Reference proteome</keyword>
<reference evidence="7 8" key="1">
    <citation type="journal article" date="2005" name="Genome Res.">
        <title>Living with two extremes: conclusions from the genome sequence of Natronomonas pharaonis.</title>
        <authorList>
            <person name="Falb M."/>
            <person name="Pfeiffer F."/>
            <person name="Palm P."/>
            <person name="Rodewald K."/>
            <person name="Hickmann V."/>
            <person name="Tittor J."/>
            <person name="Oesterhelt D."/>
        </authorList>
    </citation>
    <scope>NUCLEOTIDE SEQUENCE [LARGE SCALE GENOMIC DNA]</scope>
    <source>
        <strain evidence="8">ATCC 35678 / DSM 2160 / CIP 103997 / JCM 8858 / NBRC 14720 / NCIMB 2260 / Gabara</strain>
    </source>
</reference>
<evidence type="ECO:0000256" key="2">
    <source>
        <dbReference type="ARBA" id="ARBA00007707"/>
    </source>
</evidence>
<dbReference type="RefSeq" id="WP_011324031.1">
    <property type="nucleotide sequence ID" value="NC_007426.1"/>
</dbReference>
<evidence type="ECO:0000313" key="7">
    <source>
        <dbReference type="EMBL" id="CAI50417.1"/>
    </source>
</evidence>
<dbReference type="CDD" id="cd04181">
    <property type="entry name" value="NTP_transferase"/>
    <property type="match status" value="1"/>
</dbReference>
<keyword evidence="7" id="KW-0808">Transferase</keyword>
<evidence type="ECO:0000256" key="3">
    <source>
        <dbReference type="ARBA" id="ARBA00007947"/>
    </source>
</evidence>
<evidence type="ECO:0000259" key="5">
    <source>
        <dbReference type="Pfam" id="PF00483"/>
    </source>
</evidence>
<dbReference type="SUPFAM" id="SSF53448">
    <property type="entry name" value="Nucleotide-diphospho-sugar transferases"/>
    <property type="match status" value="1"/>
</dbReference>
<dbReference type="InterPro" id="IPR029044">
    <property type="entry name" value="Nucleotide-diphossugar_trans"/>
</dbReference>
<dbReference type="InterPro" id="IPR011004">
    <property type="entry name" value="Trimer_LpxA-like_sf"/>
</dbReference>
<dbReference type="SUPFAM" id="SSF51161">
    <property type="entry name" value="Trimeric LpxA-like enzymes"/>
    <property type="match status" value="1"/>
</dbReference>
<keyword evidence="7" id="KW-0548">Nucleotidyltransferase</keyword>
<name>A0A1U7EYU8_NATPD</name>
<dbReference type="UniPathway" id="UPA00113">
    <property type="reaction ID" value="UER00532"/>
</dbReference>
<feature type="domain" description="Nucleotidyl transferase" evidence="5">
    <location>
        <begin position="2"/>
        <end position="231"/>
    </location>
</feature>
<comment type="similarity">
    <text evidence="3">In the N-terminal section; belongs to the N-acetylglucosamine-1-phosphate uridyltransferase family.</text>
</comment>